<keyword evidence="12" id="KW-1071">Ligand-gated ion channel</keyword>
<keyword evidence="5 15" id="KW-1133">Transmembrane helix</keyword>
<evidence type="ECO:0000256" key="7">
    <source>
        <dbReference type="ARBA" id="ARBA00023065"/>
    </source>
</evidence>
<dbReference type="Pfam" id="PF02932">
    <property type="entry name" value="Neur_chan_memb"/>
    <property type="match status" value="1"/>
</dbReference>
<dbReference type="InterPro" id="IPR036719">
    <property type="entry name" value="Neuro-gated_channel_TM_sf"/>
</dbReference>
<evidence type="ECO:0000256" key="14">
    <source>
        <dbReference type="ARBA" id="ARBA00034099"/>
    </source>
</evidence>
<dbReference type="CDD" id="cd19051">
    <property type="entry name" value="LGIC_TM_cation"/>
    <property type="match status" value="1"/>
</dbReference>
<evidence type="ECO:0000256" key="5">
    <source>
        <dbReference type="ARBA" id="ARBA00022989"/>
    </source>
</evidence>
<evidence type="ECO:0000256" key="9">
    <source>
        <dbReference type="ARBA" id="ARBA00023157"/>
    </source>
</evidence>
<evidence type="ECO:0000313" key="20">
    <source>
        <dbReference type="Proteomes" id="UP001626550"/>
    </source>
</evidence>
<feature type="transmembrane region" description="Helical" evidence="15">
    <location>
        <begin position="245"/>
        <end position="268"/>
    </location>
</feature>
<dbReference type="Pfam" id="PF02931">
    <property type="entry name" value="Neur_chan_LBD"/>
    <property type="match status" value="1"/>
</dbReference>
<comment type="caution">
    <text evidence="19">The sequence shown here is derived from an EMBL/GenBank/DDBJ whole genome shotgun (WGS) entry which is preliminary data.</text>
</comment>
<organism evidence="19 20">
    <name type="scientific">Cichlidogyrus casuarinus</name>
    <dbReference type="NCBI Taxonomy" id="1844966"/>
    <lineage>
        <taxon>Eukaryota</taxon>
        <taxon>Metazoa</taxon>
        <taxon>Spiralia</taxon>
        <taxon>Lophotrochozoa</taxon>
        <taxon>Platyhelminthes</taxon>
        <taxon>Monogenea</taxon>
        <taxon>Monopisthocotylea</taxon>
        <taxon>Dactylogyridea</taxon>
        <taxon>Ancyrocephalidae</taxon>
        <taxon>Cichlidogyrus</taxon>
    </lineage>
</organism>
<keyword evidence="20" id="KW-1185">Reference proteome</keyword>
<evidence type="ECO:0000256" key="10">
    <source>
        <dbReference type="ARBA" id="ARBA00023170"/>
    </source>
</evidence>
<dbReference type="InterPro" id="IPR006029">
    <property type="entry name" value="Neurotrans-gated_channel_TM"/>
</dbReference>
<dbReference type="SUPFAM" id="SSF90112">
    <property type="entry name" value="Neurotransmitter-gated ion-channel transmembrane pore"/>
    <property type="match status" value="1"/>
</dbReference>
<evidence type="ECO:0000259" key="18">
    <source>
        <dbReference type="Pfam" id="PF02932"/>
    </source>
</evidence>
<dbReference type="FunFam" id="2.70.170.10:FF:000016">
    <property type="entry name" value="Nicotinic acetylcholine receptor subunit"/>
    <property type="match status" value="1"/>
</dbReference>
<dbReference type="Proteomes" id="UP001626550">
    <property type="component" value="Unassembled WGS sequence"/>
</dbReference>
<keyword evidence="6" id="KW-0770">Synapse</keyword>
<evidence type="ECO:0000256" key="2">
    <source>
        <dbReference type="ARBA" id="ARBA00022448"/>
    </source>
</evidence>
<dbReference type="SUPFAM" id="SSF63712">
    <property type="entry name" value="Nicotinic receptor ligand binding domain-like"/>
    <property type="match status" value="1"/>
</dbReference>
<evidence type="ECO:0000256" key="6">
    <source>
        <dbReference type="ARBA" id="ARBA00023018"/>
    </source>
</evidence>
<dbReference type="InterPro" id="IPR006201">
    <property type="entry name" value="Neur_channel"/>
</dbReference>
<evidence type="ECO:0000256" key="11">
    <source>
        <dbReference type="ARBA" id="ARBA00023180"/>
    </source>
</evidence>
<feature type="compositionally biased region" description="Polar residues" evidence="16">
    <location>
        <begin position="410"/>
        <end position="425"/>
    </location>
</feature>
<feature type="domain" description="Neurotransmitter-gated ion-channel transmembrane" evidence="18">
    <location>
        <begin position="250"/>
        <end position="488"/>
    </location>
</feature>
<keyword evidence="8 15" id="KW-0472">Membrane</keyword>
<proteinExistence type="inferred from homology"/>
<evidence type="ECO:0000256" key="3">
    <source>
        <dbReference type="ARBA" id="ARBA00022475"/>
    </source>
</evidence>
<evidence type="ECO:0000256" key="16">
    <source>
        <dbReference type="SAM" id="MobiDB-lite"/>
    </source>
</evidence>
<dbReference type="InterPro" id="IPR036734">
    <property type="entry name" value="Neur_chan_lig-bd_sf"/>
</dbReference>
<gene>
    <name evidence="19" type="ORF">Ciccas_011480</name>
</gene>
<comment type="similarity">
    <text evidence="1">Belongs to the ligand-gated ion channel (TC 1.A.9) family. Acetylcholine receptor (TC 1.A.9.1) subfamily.</text>
</comment>
<keyword evidence="9" id="KW-1015">Disulfide bond</keyword>
<feature type="domain" description="Neurotransmitter-gated ion-channel ligand-binding" evidence="17">
    <location>
        <begin position="31"/>
        <end position="242"/>
    </location>
</feature>
<dbReference type="InterPro" id="IPR018000">
    <property type="entry name" value="Neurotransmitter_ion_chnl_CS"/>
</dbReference>
<keyword evidence="13 15" id="KW-0407">Ion channel</keyword>
<dbReference type="PROSITE" id="PS00236">
    <property type="entry name" value="NEUROTR_ION_CHANNEL"/>
    <property type="match status" value="1"/>
</dbReference>
<keyword evidence="7 15" id="KW-0406">Ion transport</keyword>
<evidence type="ECO:0000256" key="8">
    <source>
        <dbReference type="ARBA" id="ARBA00023136"/>
    </source>
</evidence>
<evidence type="ECO:0000256" key="4">
    <source>
        <dbReference type="ARBA" id="ARBA00022692"/>
    </source>
</evidence>
<evidence type="ECO:0000256" key="12">
    <source>
        <dbReference type="ARBA" id="ARBA00023286"/>
    </source>
</evidence>
<dbReference type="Gene3D" id="1.20.58.390">
    <property type="entry name" value="Neurotransmitter-gated ion-channel transmembrane domain"/>
    <property type="match status" value="2"/>
</dbReference>
<keyword evidence="2 15" id="KW-0813">Transport</keyword>
<evidence type="ECO:0000259" key="17">
    <source>
        <dbReference type="Pfam" id="PF02931"/>
    </source>
</evidence>
<protein>
    <submittedName>
        <fullName evidence="19">Uncharacterized protein</fullName>
    </submittedName>
</protein>
<feature type="transmembrane region" description="Helical" evidence="15">
    <location>
        <begin position="473"/>
        <end position="490"/>
    </location>
</feature>
<keyword evidence="4 15" id="KW-0812">Transmembrane</keyword>
<dbReference type="Gene3D" id="2.70.170.10">
    <property type="entry name" value="Neurotransmitter-gated ion-channel ligand-binding domain"/>
    <property type="match status" value="1"/>
</dbReference>
<feature type="region of interest" description="Disordered" evidence="16">
    <location>
        <begin position="410"/>
        <end position="430"/>
    </location>
</feature>
<keyword evidence="11" id="KW-0325">Glycoprotein</keyword>
<comment type="subcellular location">
    <subcellularLocation>
        <location evidence="14">Synaptic cell membrane</location>
        <topology evidence="14">Multi-pass membrane protein</topology>
    </subcellularLocation>
</comment>
<evidence type="ECO:0000313" key="19">
    <source>
        <dbReference type="EMBL" id="KAL3309964.1"/>
    </source>
</evidence>
<feature type="signal peptide" evidence="15">
    <location>
        <begin position="1"/>
        <end position="19"/>
    </location>
</feature>
<sequence length="517" mass="58981">MGAKSVWLIMAVMLALASSESNSDSFETSVEKKLIRSLMENYAKIGKIGRPVTSSSEVINVEFGLALSQILGLDETTQILTINSWTKYMWMDRLLTWEPKTHKGIKEVRIPPDRLWTPDIVLYNYADERLKEQRDVMVTVDYTGRVFWNPPAIFKSTCQIDITYFPFDVQSCYLKFASWTNDGTKLNLNTFDNEKEIDVTSYTDSHQWTLLAKPVRRFCTQSNANITRQTPNLTFFLLLKRNCAYYAYTLVLPCVLLSLLNLVIFWLPPTVPAKMILGMNIFVAFALLLRILARSTPTASINVPLLGYYYCLNMVLISLSTFFSIIVINLHFRCDKRNNLPDVVTKLVIKLARWVKVDCDLKLPPKKIKQNTPADDMLGMFPYGNGGISMQTNTLPQQKPKICPDVPAFASQTDTKPSSTEASPKQSTQQLESSLSEIRKALQNLVSKMDNKDKSAKKCKQWRMVALVLDRSFFWFYLCVIILSGLVMLIPRKELQTEEDVIAKHIKKLGNSHLECL</sequence>
<keyword evidence="3" id="KW-1003">Cell membrane</keyword>
<feature type="transmembrane region" description="Helical" evidence="15">
    <location>
        <begin position="275"/>
        <end position="293"/>
    </location>
</feature>
<dbReference type="GO" id="GO:0034220">
    <property type="term" value="P:monoatomic ion transmembrane transport"/>
    <property type="evidence" value="ECO:0007669"/>
    <property type="project" value="UniProtKB-KW"/>
</dbReference>
<feature type="chain" id="PRO_5044533915" evidence="15">
    <location>
        <begin position="20"/>
        <end position="517"/>
    </location>
</feature>
<reference evidence="19 20" key="1">
    <citation type="submission" date="2024-11" db="EMBL/GenBank/DDBJ databases">
        <title>Adaptive evolution of stress response genes in parasites aligns with host niche diversity.</title>
        <authorList>
            <person name="Hahn C."/>
            <person name="Resl P."/>
        </authorList>
    </citation>
    <scope>NUCLEOTIDE SEQUENCE [LARGE SCALE GENOMIC DNA]</scope>
    <source>
        <strain evidence="19">EGGRZ-B1_66</strain>
        <tissue evidence="19">Body</tissue>
    </source>
</reference>
<keyword evidence="15" id="KW-0732">Signal</keyword>
<dbReference type="EMBL" id="JBJKFK010003379">
    <property type="protein sequence ID" value="KAL3309964.1"/>
    <property type="molecule type" value="Genomic_DNA"/>
</dbReference>
<dbReference type="InterPro" id="IPR006202">
    <property type="entry name" value="Neur_chan_lig-bd"/>
</dbReference>
<keyword evidence="10" id="KW-0675">Receptor</keyword>
<dbReference type="PRINTS" id="PR00254">
    <property type="entry name" value="NICOTINICR"/>
</dbReference>
<accession>A0ABD2PRJ3</accession>
<dbReference type="InterPro" id="IPR002394">
    <property type="entry name" value="Nicotinic_acetylcholine_rcpt"/>
</dbReference>
<evidence type="ECO:0000256" key="13">
    <source>
        <dbReference type="ARBA" id="ARBA00023303"/>
    </source>
</evidence>
<dbReference type="GO" id="GO:0097060">
    <property type="term" value="C:synaptic membrane"/>
    <property type="evidence" value="ECO:0007669"/>
    <property type="project" value="UniProtKB-SubCell"/>
</dbReference>
<evidence type="ECO:0000256" key="1">
    <source>
        <dbReference type="ARBA" id="ARBA00009237"/>
    </source>
</evidence>
<feature type="transmembrane region" description="Helical" evidence="15">
    <location>
        <begin position="305"/>
        <end position="330"/>
    </location>
</feature>
<dbReference type="InterPro" id="IPR038050">
    <property type="entry name" value="Neuro_actylchol_rec"/>
</dbReference>
<name>A0ABD2PRJ3_9PLAT</name>
<dbReference type="PRINTS" id="PR00252">
    <property type="entry name" value="NRIONCHANNEL"/>
</dbReference>
<dbReference type="PANTHER" id="PTHR18945">
    <property type="entry name" value="NEUROTRANSMITTER GATED ION CHANNEL"/>
    <property type="match status" value="1"/>
</dbReference>
<evidence type="ECO:0000256" key="15">
    <source>
        <dbReference type="RuleBase" id="RU000687"/>
    </source>
</evidence>
<dbReference type="AlphaFoldDB" id="A0ABD2PRJ3"/>